<evidence type="ECO:0000256" key="1">
    <source>
        <dbReference type="ARBA" id="ARBA00000085"/>
    </source>
</evidence>
<dbReference type="CDD" id="cd00075">
    <property type="entry name" value="HATPase"/>
    <property type="match status" value="1"/>
</dbReference>
<keyword evidence="9" id="KW-1185">Reference proteome</keyword>
<dbReference type="PANTHER" id="PTHR44936:SF10">
    <property type="entry name" value="SENSOR PROTEIN RSTB"/>
    <property type="match status" value="1"/>
</dbReference>
<gene>
    <name evidence="8" type="ORF">HQN85_05775</name>
</gene>
<organism evidence="8 9">
    <name type="scientific">Pedobacter boryungensis</name>
    <dbReference type="NCBI Taxonomy" id="869962"/>
    <lineage>
        <taxon>Bacteria</taxon>
        <taxon>Pseudomonadati</taxon>
        <taxon>Bacteroidota</taxon>
        <taxon>Sphingobacteriia</taxon>
        <taxon>Sphingobacteriales</taxon>
        <taxon>Sphingobacteriaceae</taxon>
        <taxon>Pedobacter</taxon>
    </lineage>
</organism>
<dbReference type="GO" id="GO:0005524">
    <property type="term" value="F:ATP binding"/>
    <property type="evidence" value="ECO:0007669"/>
    <property type="project" value="UniProtKB-KW"/>
</dbReference>
<dbReference type="PRINTS" id="PR00344">
    <property type="entry name" value="BCTRLSENSOR"/>
</dbReference>
<dbReference type="Pfam" id="PF02518">
    <property type="entry name" value="HATPase_c"/>
    <property type="match status" value="1"/>
</dbReference>
<dbReference type="PANTHER" id="PTHR44936">
    <property type="entry name" value="SENSOR PROTEIN CREC"/>
    <property type="match status" value="1"/>
</dbReference>
<comment type="catalytic activity">
    <reaction evidence="1">
        <text>ATP + protein L-histidine = ADP + protein N-phospho-L-histidine.</text>
        <dbReference type="EC" id="2.7.13.3"/>
    </reaction>
</comment>
<dbReference type="EMBL" id="JABMKV010000001">
    <property type="protein sequence ID" value="NQX31221.1"/>
    <property type="molecule type" value="Genomic_DNA"/>
</dbReference>
<keyword evidence="3" id="KW-0808">Transferase</keyword>
<evidence type="ECO:0000313" key="9">
    <source>
        <dbReference type="Proteomes" id="UP000762110"/>
    </source>
</evidence>
<evidence type="ECO:0000256" key="6">
    <source>
        <dbReference type="ARBA" id="ARBA00022840"/>
    </source>
</evidence>
<evidence type="ECO:0000256" key="5">
    <source>
        <dbReference type="ARBA" id="ARBA00022777"/>
    </source>
</evidence>
<name>A0ABX2DD61_9SPHI</name>
<accession>A0ABX2DD61</accession>
<protein>
    <recommendedName>
        <fullName evidence="2">histidine kinase</fullName>
        <ecNumber evidence="2">2.7.13.3</ecNumber>
    </recommendedName>
</protein>
<feature type="domain" description="Histidine kinase" evidence="7">
    <location>
        <begin position="577"/>
        <end position="802"/>
    </location>
</feature>
<keyword evidence="4" id="KW-0547">Nucleotide-binding</keyword>
<evidence type="ECO:0000259" key="7">
    <source>
        <dbReference type="PROSITE" id="PS50109"/>
    </source>
</evidence>
<proteinExistence type="predicted"/>
<dbReference type="InterPro" id="IPR050980">
    <property type="entry name" value="2C_sensor_his_kinase"/>
</dbReference>
<dbReference type="Pfam" id="PF13589">
    <property type="entry name" value="HATPase_c_3"/>
    <property type="match status" value="1"/>
</dbReference>
<dbReference type="RefSeq" id="WP_173269830.1">
    <property type="nucleotide sequence ID" value="NZ_JABMKV010000001.1"/>
</dbReference>
<keyword evidence="5" id="KW-0418">Kinase</keyword>
<comment type="caution">
    <text evidence="8">The sequence shown here is derived from an EMBL/GenBank/DDBJ whole genome shotgun (WGS) entry which is preliminary data.</text>
</comment>
<evidence type="ECO:0000256" key="3">
    <source>
        <dbReference type="ARBA" id="ARBA00022679"/>
    </source>
</evidence>
<evidence type="ECO:0000256" key="4">
    <source>
        <dbReference type="ARBA" id="ARBA00022741"/>
    </source>
</evidence>
<evidence type="ECO:0000313" key="8">
    <source>
        <dbReference type="EMBL" id="NQX31221.1"/>
    </source>
</evidence>
<reference evidence="8 9" key="1">
    <citation type="submission" date="2020-05" db="EMBL/GenBank/DDBJ databases">
        <title>Description of Pedobacter foliorum sp. nov.</title>
        <authorList>
            <person name="Qi S."/>
            <person name="Carlier A."/>
            <person name="Cnockaert M."/>
            <person name="Vandamme P."/>
        </authorList>
    </citation>
    <scope>NUCLEOTIDE SEQUENCE [LARGE SCALE GENOMIC DNA]</scope>
    <source>
        <strain evidence="8 9">LMG 31300</strain>
    </source>
</reference>
<dbReference type="Gene3D" id="3.30.565.10">
    <property type="entry name" value="Histidine kinase-like ATPase, C-terminal domain"/>
    <property type="match status" value="2"/>
</dbReference>
<dbReference type="EC" id="2.7.13.3" evidence="2"/>
<sequence length="802" mass="90138">MELFLSYLSVLKCVYLFLHLITHMSKSTRPDLIKKLQALLSSPDTDYRSILRTSAELSKLDEKFQRFTIDAKTLIHLGRDSIKDHTTALIELVKNSYDADANDVEVEISTKCKTPFIRISDNGFGMTKDQLLNSWLRIGFSSKRNSKLSEFGRRKTGEKGIGRISTDRLGANLELITKTVDDGIIGLKVNWDEFDVEGKDVFDIDIELTHPQNITLPTSLNVQKNTGTEIKITNLRQSWSPKNIENLYYELSALTPPFSEVKDFEIRLKNDVAEIYSKKVESDFLKASEIELTAVYDGKGDDILYTIKDKYNPKESTEYIKWQQILTTFSRRLDTSEIGTELTLGPVTIVFNFFTRDSTAVLGTDLKLADLRAFIDNNMGLKIYRDNFAVRPYGFPSSQFGYDWLELGDRKARDPAGLGRGEDYKITPNQLIGAVFISRDRNPKLIDSAAREGLVESEEFEELKAMVMGSILILEAHRAKLYPEIQKAKKTKEKHSAYQETLRIKEQLTTVKEDLNAIKSEIEMGGTVNPENFIKPLVTSIDTVEIISEEVESTISGLLDWQRQLSGLATMGISSAVFGHETESSISQFKGAVNAARLVLRDVPPDIESAIEELDKALKNSKKVAAWGAYALTRVQREKRIKRKTQVIKTIKNVVKELTPVFESSTIQITVTGDNFYTTTFPMDIESMLVNLLTNAYTATLLKGGVRKINVDVQKEKRGQIEGFFFKIADTGPGIPKEFEHMIFEPLFSTKTAGANSSNSVGTGLGLTIVRSISEELKGDVTFGKDPNLTGAFFKVWLPKID</sequence>
<dbReference type="PROSITE" id="PS50109">
    <property type="entry name" value="HIS_KIN"/>
    <property type="match status" value="1"/>
</dbReference>
<dbReference type="InterPro" id="IPR036890">
    <property type="entry name" value="HATPase_C_sf"/>
</dbReference>
<dbReference type="Proteomes" id="UP000762110">
    <property type="component" value="Unassembled WGS sequence"/>
</dbReference>
<dbReference type="InterPro" id="IPR004358">
    <property type="entry name" value="Sig_transdc_His_kin-like_C"/>
</dbReference>
<dbReference type="SUPFAM" id="SSF55874">
    <property type="entry name" value="ATPase domain of HSP90 chaperone/DNA topoisomerase II/histidine kinase"/>
    <property type="match status" value="2"/>
</dbReference>
<dbReference type="InterPro" id="IPR005467">
    <property type="entry name" value="His_kinase_dom"/>
</dbReference>
<evidence type="ECO:0000256" key="2">
    <source>
        <dbReference type="ARBA" id="ARBA00012438"/>
    </source>
</evidence>
<dbReference type="InterPro" id="IPR003594">
    <property type="entry name" value="HATPase_dom"/>
</dbReference>
<dbReference type="SMART" id="SM00387">
    <property type="entry name" value="HATPase_c"/>
    <property type="match status" value="1"/>
</dbReference>
<keyword evidence="6 8" id="KW-0067">ATP-binding</keyword>